<feature type="region of interest" description="Disordered" evidence="1">
    <location>
        <begin position="21"/>
        <end position="76"/>
    </location>
</feature>
<gene>
    <name evidence="2" type="ORF">PanWU01x14_266020</name>
</gene>
<name>A0A2P5B6U1_PARAD</name>
<comment type="caution">
    <text evidence="2">The sequence shown here is derived from an EMBL/GenBank/DDBJ whole genome shotgun (WGS) entry which is preliminary data.</text>
</comment>
<dbReference type="EMBL" id="JXTB01000348">
    <property type="protein sequence ID" value="PON44524.1"/>
    <property type="molecule type" value="Genomic_DNA"/>
</dbReference>
<feature type="compositionally biased region" description="Basic residues" evidence="1">
    <location>
        <begin position="65"/>
        <end position="76"/>
    </location>
</feature>
<feature type="compositionally biased region" description="Basic and acidic residues" evidence="1">
    <location>
        <begin position="44"/>
        <end position="60"/>
    </location>
</feature>
<organism evidence="2 3">
    <name type="scientific">Parasponia andersonii</name>
    <name type="common">Sponia andersonii</name>
    <dbReference type="NCBI Taxonomy" id="3476"/>
    <lineage>
        <taxon>Eukaryota</taxon>
        <taxon>Viridiplantae</taxon>
        <taxon>Streptophyta</taxon>
        <taxon>Embryophyta</taxon>
        <taxon>Tracheophyta</taxon>
        <taxon>Spermatophyta</taxon>
        <taxon>Magnoliopsida</taxon>
        <taxon>eudicotyledons</taxon>
        <taxon>Gunneridae</taxon>
        <taxon>Pentapetalae</taxon>
        <taxon>rosids</taxon>
        <taxon>fabids</taxon>
        <taxon>Rosales</taxon>
        <taxon>Cannabaceae</taxon>
        <taxon>Parasponia</taxon>
    </lineage>
</organism>
<reference evidence="3" key="1">
    <citation type="submission" date="2016-06" db="EMBL/GenBank/DDBJ databases">
        <title>Parallel loss of symbiosis genes in relatives of nitrogen-fixing non-legume Parasponia.</title>
        <authorList>
            <person name="Van Velzen R."/>
            <person name="Holmer R."/>
            <person name="Bu F."/>
            <person name="Rutten L."/>
            <person name="Van Zeijl A."/>
            <person name="Liu W."/>
            <person name="Santuari L."/>
            <person name="Cao Q."/>
            <person name="Sharma T."/>
            <person name="Shen D."/>
            <person name="Roswanjaya Y."/>
            <person name="Wardhani T."/>
            <person name="Kalhor M.S."/>
            <person name="Jansen J."/>
            <person name="Van den Hoogen J."/>
            <person name="Gungor B."/>
            <person name="Hartog M."/>
            <person name="Hontelez J."/>
            <person name="Verver J."/>
            <person name="Yang W.-C."/>
            <person name="Schijlen E."/>
            <person name="Repin R."/>
            <person name="Schilthuizen M."/>
            <person name="Schranz E."/>
            <person name="Heidstra R."/>
            <person name="Miyata K."/>
            <person name="Fedorova E."/>
            <person name="Kohlen W."/>
            <person name="Bisseling T."/>
            <person name="Smit S."/>
            <person name="Geurts R."/>
        </authorList>
    </citation>
    <scope>NUCLEOTIDE SEQUENCE [LARGE SCALE GENOMIC DNA]</scope>
    <source>
        <strain evidence="3">cv. WU1-14</strain>
    </source>
</reference>
<dbReference type="Proteomes" id="UP000237105">
    <property type="component" value="Unassembled WGS sequence"/>
</dbReference>
<protein>
    <submittedName>
        <fullName evidence="2">Uncharacterized protein</fullName>
    </submittedName>
</protein>
<accession>A0A2P5B6U1</accession>
<sequence length="76" mass="8650">MVSLTWSFGYCWSARLELEAKDAVNDPPLTKTTPEPPVTNTEKAPVELKSPKKESKEDKSTSNLTKKKPNRNYLKR</sequence>
<keyword evidence="3" id="KW-1185">Reference proteome</keyword>
<proteinExistence type="predicted"/>
<dbReference type="OrthoDB" id="10398090at2759"/>
<evidence type="ECO:0000313" key="2">
    <source>
        <dbReference type="EMBL" id="PON44524.1"/>
    </source>
</evidence>
<evidence type="ECO:0000313" key="3">
    <source>
        <dbReference type="Proteomes" id="UP000237105"/>
    </source>
</evidence>
<feature type="compositionally biased region" description="Polar residues" evidence="1">
    <location>
        <begin position="30"/>
        <end position="42"/>
    </location>
</feature>
<evidence type="ECO:0000256" key="1">
    <source>
        <dbReference type="SAM" id="MobiDB-lite"/>
    </source>
</evidence>
<dbReference type="AlphaFoldDB" id="A0A2P5B6U1"/>